<dbReference type="PANTHER" id="PTHR11228">
    <property type="entry name" value="RADICAL SAM DOMAIN PROTEIN"/>
    <property type="match status" value="1"/>
</dbReference>
<reference evidence="6" key="1">
    <citation type="submission" date="2019-11" db="EMBL/GenBank/DDBJ databases">
        <title>Microbial mats filling the niche in hypersaline microbial mats.</title>
        <authorList>
            <person name="Wong H.L."/>
            <person name="Macleod F.I."/>
            <person name="White R.A. III"/>
            <person name="Burns B.P."/>
        </authorList>
    </citation>
    <scope>NUCLEOTIDE SEQUENCE</scope>
    <source>
        <strain evidence="6">Rbin_158</strain>
    </source>
</reference>
<dbReference type="Gene3D" id="3.20.20.70">
    <property type="entry name" value="Aldolase class I"/>
    <property type="match status" value="1"/>
</dbReference>
<name>A0A9D5JZK6_9BACT</name>
<keyword evidence="1" id="KW-0949">S-adenosyl-L-methionine</keyword>
<organism evidence="6 7">
    <name type="scientific">candidate division KSB3 bacterium</name>
    <dbReference type="NCBI Taxonomy" id="2044937"/>
    <lineage>
        <taxon>Bacteria</taxon>
        <taxon>candidate division KSB3</taxon>
    </lineage>
</organism>
<accession>A0A9D5JZK6</accession>
<evidence type="ECO:0000259" key="5">
    <source>
        <dbReference type="PROSITE" id="PS51918"/>
    </source>
</evidence>
<evidence type="ECO:0000256" key="4">
    <source>
        <dbReference type="ARBA" id="ARBA00023014"/>
    </source>
</evidence>
<dbReference type="InterPro" id="IPR013785">
    <property type="entry name" value="Aldolase_TIM"/>
</dbReference>
<dbReference type="PANTHER" id="PTHR11228:SF7">
    <property type="entry name" value="PQQA PEPTIDE CYCLASE"/>
    <property type="match status" value="1"/>
</dbReference>
<dbReference type="GO" id="GO:0003824">
    <property type="term" value="F:catalytic activity"/>
    <property type="evidence" value="ECO:0007669"/>
    <property type="project" value="InterPro"/>
</dbReference>
<gene>
    <name evidence="6" type="ORF">GF339_21230</name>
</gene>
<dbReference type="SFLD" id="SFLDG01067">
    <property type="entry name" value="SPASM/twitch_domain_containing"/>
    <property type="match status" value="1"/>
</dbReference>
<proteinExistence type="predicted"/>
<dbReference type="InterPro" id="IPR050377">
    <property type="entry name" value="Radical_SAM_PqqE_MftC-like"/>
</dbReference>
<keyword evidence="2" id="KW-0479">Metal-binding</keyword>
<comment type="caution">
    <text evidence="6">The sequence shown here is derived from an EMBL/GenBank/DDBJ whole genome shotgun (WGS) entry which is preliminary data.</text>
</comment>
<evidence type="ECO:0000313" key="6">
    <source>
        <dbReference type="EMBL" id="MBD3327124.1"/>
    </source>
</evidence>
<dbReference type="SUPFAM" id="SSF102114">
    <property type="entry name" value="Radical SAM enzymes"/>
    <property type="match status" value="1"/>
</dbReference>
<dbReference type="GO" id="GO:0046872">
    <property type="term" value="F:metal ion binding"/>
    <property type="evidence" value="ECO:0007669"/>
    <property type="project" value="UniProtKB-KW"/>
</dbReference>
<protein>
    <submittedName>
        <fullName evidence="6">Radical SAM protein</fullName>
    </submittedName>
</protein>
<dbReference type="CDD" id="cd01335">
    <property type="entry name" value="Radical_SAM"/>
    <property type="match status" value="1"/>
</dbReference>
<dbReference type="AlphaFoldDB" id="A0A9D5JZK6"/>
<evidence type="ECO:0000256" key="3">
    <source>
        <dbReference type="ARBA" id="ARBA00023004"/>
    </source>
</evidence>
<keyword evidence="3" id="KW-0408">Iron</keyword>
<sequence length="376" mass="42735">MEENSMVSPFLVRMRTGLAMLGYNVFKIRRPLTSQILVTKHCNMDCKMCFVYPADKKEKIKNTPEPTYDQLEYLIEESCKLGAQVIIPFGGEPLLRNDIGKILQAIKIRNRYCILYTNGTFVEEKIEDLQWVDQLVISIDGDEATHDSIRGPGAYAKAIAALELALQRGLVCRLHTALIPDTLATLPHMTKLSQEYGVMLNYGSCDTTEWTKSSTDNIVLGRTELVEFLKEYKAFKQQGVQISTPAKVIQELIRIIQEWPGEDFTLSKREAQRYAHLNIPKCALAFSNIYIDSDGCAYPCLPLWGKEGKGPNVYDVGLKKAWDHYAQLDCHQCASIFTIEKSLFYSFHVGTLLQYLSGYQILRQTPRRNKLGTRNV</sequence>
<evidence type="ECO:0000256" key="1">
    <source>
        <dbReference type="ARBA" id="ARBA00022691"/>
    </source>
</evidence>
<dbReference type="InterPro" id="IPR058240">
    <property type="entry name" value="rSAM_sf"/>
</dbReference>
<keyword evidence="4" id="KW-0411">Iron-sulfur</keyword>
<dbReference type="Proteomes" id="UP000649604">
    <property type="component" value="Unassembled WGS sequence"/>
</dbReference>
<dbReference type="EMBL" id="WJJP01000691">
    <property type="protein sequence ID" value="MBD3327124.1"/>
    <property type="molecule type" value="Genomic_DNA"/>
</dbReference>
<evidence type="ECO:0000256" key="2">
    <source>
        <dbReference type="ARBA" id="ARBA00022723"/>
    </source>
</evidence>
<dbReference type="InterPro" id="IPR007197">
    <property type="entry name" value="rSAM"/>
</dbReference>
<feature type="domain" description="Radical SAM core" evidence="5">
    <location>
        <begin position="26"/>
        <end position="245"/>
    </location>
</feature>
<dbReference type="GO" id="GO:0051536">
    <property type="term" value="F:iron-sulfur cluster binding"/>
    <property type="evidence" value="ECO:0007669"/>
    <property type="project" value="UniProtKB-KW"/>
</dbReference>
<dbReference type="PROSITE" id="PS51918">
    <property type="entry name" value="RADICAL_SAM"/>
    <property type="match status" value="1"/>
</dbReference>
<evidence type="ECO:0000313" key="7">
    <source>
        <dbReference type="Proteomes" id="UP000649604"/>
    </source>
</evidence>
<dbReference type="Pfam" id="PF04055">
    <property type="entry name" value="Radical_SAM"/>
    <property type="match status" value="1"/>
</dbReference>
<dbReference type="SFLD" id="SFLDS00029">
    <property type="entry name" value="Radical_SAM"/>
    <property type="match status" value="1"/>
</dbReference>